<name>A0A2N0NFG7_9GLOM</name>
<dbReference type="InterPro" id="IPR058524">
    <property type="entry name" value="DUF8211"/>
</dbReference>
<evidence type="ECO:0000259" key="1">
    <source>
        <dbReference type="Pfam" id="PF26638"/>
    </source>
</evidence>
<dbReference type="Proteomes" id="UP000232722">
    <property type="component" value="Unassembled WGS sequence"/>
</dbReference>
<evidence type="ECO:0000313" key="3">
    <source>
        <dbReference type="Proteomes" id="UP000232722"/>
    </source>
</evidence>
<feature type="domain" description="DUF8211" evidence="1">
    <location>
        <begin position="43"/>
        <end position="138"/>
    </location>
</feature>
<protein>
    <recommendedName>
        <fullName evidence="1">DUF8211 domain-containing protein</fullName>
    </recommendedName>
</protein>
<dbReference type="VEuPathDB" id="FungiDB:RhiirFUN_023455"/>
<reference evidence="2 3" key="2">
    <citation type="submission" date="2017-09" db="EMBL/GenBank/DDBJ databases">
        <title>Extensive intraspecific genome diversity in a model arbuscular mycorrhizal fungus.</title>
        <authorList>
            <person name="Chen E.C."/>
            <person name="Morin E."/>
            <person name="Beaudet D."/>
            <person name="Noel J."/>
            <person name="Ndikumana S."/>
            <person name="Charron P."/>
            <person name="St-Onge C."/>
            <person name="Giorgi J."/>
            <person name="Grigoriev I.V."/>
            <person name="Roux C."/>
            <person name="Martin F.M."/>
            <person name="Corradi N."/>
        </authorList>
    </citation>
    <scope>NUCLEOTIDE SEQUENCE [LARGE SCALE GENOMIC DNA]</scope>
    <source>
        <strain evidence="2 3">A5</strain>
    </source>
</reference>
<accession>A0A2N0NFG7</accession>
<reference evidence="2 3" key="1">
    <citation type="submission" date="2016-04" db="EMBL/GenBank/DDBJ databases">
        <title>Genome analyses suggest a sexual origin of heterokaryosis in a supposedly ancient asexual fungus.</title>
        <authorList>
            <person name="Ropars J."/>
            <person name="Sedzielewska K."/>
            <person name="Noel J."/>
            <person name="Charron P."/>
            <person name="Farinelli L."/>
            <person name="Marton T."/>
            <person name="Kruger M."/>
            <person name="Pelin A."/>
            <person name="Brachmann A."/>
            <person name="Corradi N."/>
        </authorList>
    </citation>
    <scope>NUCLEOTIDE SEQUENCE [LARGE SCALE GENOMIC DNA]</scope>
    <source>
        <strain evidence="2 3">A5</strain>
    </source>
</reference>
<dbReference type="VEuPathDB" id="FungiDB:FUN_020860"/>
<sequence>MIEAKGLPIPPRRCEVPCPIVMSNKRYGCDLHFFKKYPAAVVFARNEHESKSIFSSRTGLSYNSRYIVCNSNRKLRPGRTHIYHKLMNNFRITPSPNPRTARNQKIRYERSCHRILSQEVIKPGAISSTSTKLITTKKG</sequence>
<organism evidence="2 3">
    <name type="scientific">Rhizophagus irregularis</name>
    <dbReference type="NCBI Taxonomy" id="588596"/>
    <lineage>
        <taxon>Eukaryota</taxon>
        <taxon>Fungi</taxon>
        <taxon>Fungi incertae sedis</taxon>
        <taxon>Mucoromycota</taxon>
        <taxon>Glomeromycotina</taxon>
        <taxon>Glomeromycetes</taxon>
        <taxon>Glomerales</taxon>
        <taxon>Glomeraceae</taxon>
        <taxon>Rhizophagus</taxon>
    </lineage>
</organism>
<comment type="caution">
    <text evidence="2">The sequence shown here is derived from an EMBL/GenBank/DDBJ whole genome shotgun (WGS) entry which is preliminary data.</text>
</comment>
<dbReference type="Pfam" id="PF26638">
    <property type="entry name" value="DUF8211"/>
    <property type="match status" value="1"/>
</dbReference>
<evidence type="ECO:0000313" key="2">
    <source>
        <dbReference type="EMBL" id="PKB93333.1"/>
    </source>
</evidence>
<dbReference type="EMBL" id="LLXJ01008335">
    <property type="protein sequence ID" value="PKB93333.1"/>
    <property type="molecule type" value="Genomic_DNA"/>
</dbReference>
<dbReference type="AlphaFoldDB" id="A0A2N0NFG7"/>
<proteinExistence type="predicted"/>
<gene>
    <name evidence="2" type="ORF">RhiirA5_441619</name>
</gene>